<keyword evidence="5 10" id="KW-0732">Signal</keyword>
<comment type="similarity">
    <text evidence="2 8">Belongs to the peptidase S8 family.</text>
</comment>
<evidence type="ECO:0000256" key="9">
    <source>
        <dbReference type="SAM" id="MobiDB-lite"/>
    </source>
</evidence>
<dbReference type="Gene3D" id="3.30.70.80">
    <property type="entry name" value="Peptidase S8 propeptide/proteinase inhibitor I9"/>
    <property type="match status" value="1"/>
</dbReference>
<dbReference type="Gene3D" id="2.60.40.2310">
    <property type="match status" value="1"/>
</dbReference>
<evidence type="ECO:0000256" key="7">
    <source>
        <dbReference type="ARBA" id="ARBA00022825"/>
    </source>
</evidence>
<comment type="subcellular location">
    <subcellularLocation>
        <location evidence="1">Secreted</location>
    </subcellularLocation>
</comment>
<evidence type="ECO:0000259" key="12">
    <source>
        <dbReference type="Pfam" id="PF05922"/>
    </source>
</evidence>
<feature type="active site" description="Charge relay system" evidence="8">
    <location>
        <position position="156"/>
    </location>
</feature>
<dbReference type="PROSITE" id="PS51892">
    <property type="entry name" value="SUBTILASE"/>
    <property type="match status" value="1"/>
</dbReference>
<dbReference type="PROSITE" id="PS00138">
    <property type="entry name" value="SUBTILASE_SER"/>
    <property type="match status" value="1"/>
</dbReference>
<evidence type="ECO:0000313" key="14">
    <source>
        <dbReference type="EMBL" id="MED6218911.1"/>
    </source>
</evidence>
<name>A0ABU6Z9G9_9FABA</name>
<feature type="active site" description="Charge relay system" evidence="8">
    <location>
        <position position="228"/>
    </location>
</feature>
<evidence type="ECO:0000259" key="11">
    <source>
        <dbReference type="Pfam" id="PF00082"/>
    </source>
</evidence>
<evidence type="ECO:0000256" key="3">
    <source>
        <dbReference type="ARBA" id="ARBA00022525"/>
    </source>
</evidence>
<evidence type="ECO:0000259" key="13">
    <source>
        <dbReference type="Pfam" id="PF17766"/>
    </source>
</evidence>
<dbReference type="CDD" id="cd04852">
    <property type="entry name" value="Peptidases_S8_3"/>
    <property type="match status" value="1"/>
</dbReference>
<dbReference type="PANTHER" id="PTHR10795">
    <property type="entry name" value="PROPROTEIN CONVERTASE SUBTILISIN/KEXIN"/>
    <property type="match status" value="1"/>
</dbReference>
<keyword evidence="7 8" id="KW-0720">Serine protease</keyword>
<evidence type="ECO:0000256" key="2">
    <source>
        <dbReference type="ARBA" id="ARBA00011073"/>
    </source>
</evidence>
<dbReference type="InterPro" id="IPR000209">
    <property type="entry name" value="Peptidase_S8/S53_dom"/>
</dbReference>
<dbReference type="Gene3D" id="3.40.50.200">
    <property type="entry name" value="Peptidase S8/S53 domain"/>
    <property type="match status" value="1"/>
</dbReference>
<evidence type="ECO:0000256" key="1">
    <source>
        <dbReference type="ARBA" id="ARBA00004613"/>
    </source>
</evidence>
<dbReference type="Pfam" id="PF00082">
    <property type="entry name" value="Peptidase_S8"/>
    <property type="match status" value="1"/>
</dbReference>
<dbReference type="EMBL" id="JASCZI010271992">
    <property type="protein sequence ID" value="MED6218911.1"/>
    <property type="molecule type" value="Genomic_DNA"/>
</dbReference>
<reference evidence="14 15" key="1">
    <citation type="journal article" date="2023" name="Plants (Basel)">
        <title>Bridging the Gap: Combining Genomics and Transcriptomics Approaches to Understand Stylosanthes scabra, an Orphan Legume from the Brazilian Caatinga.</title>
        <authorList>
            <person name="Ferreira-Neto J.R.C."/>
            <person name="da Silva M.D."/>
            <person name="Binneck E."/>
            <person name="de Melo N.F."/>
            <person name="da Silva R.H."/>
            <person name="de Melo A.L.T.M."/>
            <person name="Pandolfi V."/>
            <person name="Bustamante F.O."/>
            <person name="Brasileiro-Vidal A.C."/>
            <person name="Benko-Iseppon A.M."/>
        </authorList>
    </citation>
    <scope>NUCLEOTIDE SEQUENCE [LARGE SCALE GENOMIC DNA]</scope>
    <source>
        <tissue evidence="14">Leaves</tissue>
    </source>
</reference>
<evidence type="ECO:0000256" key="5">
    <source>
        <dbReference type="ARBA" id="ARBA00022729"/>
    </source>
</evidence>
<dbReference type="InterPro" id="IPR041469">
    <property type="entry name" value="Subtilisin-like_FN3"/>
</dbReference>
<dbReference type="InterPro" id="IPR010259">
    <property type="entry name" value="S8pro/Inhibitor_I9"/>
</dbReference>
<dbReference type="SUPFAM" id="SSF52743">
    <property type="entry name" value="Subtilisin-like"/>
    <property type="match status" value="1"/>
</dbReference>
<dbReference type="InterPro" id="IPR045051">
    <property type="entry name" value="SBT"/>
</dbReference>
<feature type="domain" description="Peptidase S8/S53" evidence="11">
    <location>
        <begin position="147"/>
        <end position="592"/>
    </location>
</feature>
<dbReference type="InterPro" id="IPR037045">
    <property type="entry name" value="S8pro/Inhibitor_I9_sf"/>
</dbReference>
<evidence type="ECO:0000256" key="6">
    <source>
        <dbReference type="ARBA" id="ARBA00022801"/>
    </source>
</evidence>
<dbReference type="Proteomes" id="UP001341840">
    <property type="component" value="Unassembled WGS sequence"/>
</dbReference>
<dbReference type="Pfam" id="PF17766">
    <property type="entry name" value="fn3_6"/>
    <property type="match status" value="1"/>
</dbReference>
<evidence type="ECO:0000256" key="8">
    <source>
        <dbReference type="PROSITE-ProRule" id="PRU01240"/>
    </source>
</evidence>
<proteinExistence type="inferred from homology"/>
<keyword evidence="4 8" id="KW-0645">Protease</keyword>
<evidence type="ECO:0000256" key="4">
    <source>
        <dbReference type="ARBA" id="ARBA00022670"/>
    </source>
</evidence>
<dbReference type="InterPro" id="IPR036852">
    <property type="entry name" value="Peptidase_S8/S53_dom_sf"/>
</dbReference>
<dbReference type="InterPro" id="IPR023828">
    <property type="entry name" value="Peptidase_S8_Ser-AS"/>
</dbReference>
<keyword evidence="6 8" id="KW-0378">Hydrolase</keyword>
<dbReference type="Pfam" id="PF05922">
    <property type="entry name" value="Inhibitor_I9"/>
    <property type="match status" value="1"/>
</dbReference>
<feature type="active site" description="Charge relay system" evidence="8">
    <location>
        <position position="553"/>
    </location>
</feature>
<evidence type="ECO:0000313" key="15">
    <source>
        <dbReference type="Proteomes" id="UP001341840"/>
    </source>
</evidence>
<keyword evidence="3" id="KW-0964">Secreted</keyword>
<accession>A0ABU6Z9G9</accession>
<dbReference type="InterPro" id="IPR015500">
    <property type="entry name" value="Peptidase_S8_subtilisin-rel"/>
</dbReference>
<keyword evidence="15" id="KW-1185">Reference proteome</keyword>
<feature type="region of interest" description="Disordered" evidence="9">
    <location>
        <begin position="593"/>
        <end position="616"/>
    </location>
</feature>
<dbReference type="CDD" id="cd02120">
    <property type="entry name" value="PA_subtilisin_like"/>
    <property type="match status" value="1"/>
</dbReference>
<organism evidence="14 15">
    <name type="scientific">Stylosanthes scabra</name>
    <dbReference type="NCBI Taxonomy" id="79078"/>
    <lineage>
        <taxon>Eukaryota</taxon>
        <taxon>Viridiplantae</taxon>
        <taxon>Streptophyta</taxon>
        <taxon>Embryophyta</taxon>
        <taxon>Tracheophyta</taxon>
        <taxon>Spermatophyta</taxon>
        <taxon>Magnoliopsida</taxon>
        <taxon>eudicotyledons</taxon>
        <taxon>Gunneridae</taxon>
        <taxon>Pentapetalae</taxon>
        <taxon>rosids</taxon>
        <taxon>fabids</taxon>
        <taxon>Fabales</taxon>
        <taxon>Fabaceae</taxon>
        <taxon>Papilionoideae</taxon>
        <taxon>50 kb inversion clade</taxon>
        <taxon>dalbergioids sensu lato</taxon>
        <taxon>Dalbergieae</taxon>
        <taxon>Pterocarpus clade</taxon>
        <taxon>Stylosanthes</taxon>
    </lineage>
</organism>
<comment type="caution">
    <text evidence="14">The sequence shown here is derived from an EMBL/GenBank/DDBJ whole genome shotgun (WGS) entry which is preliminary data.</text>
</comment>
<feature type="domain" description="Subtilisin-like protease fibronectin type-III" evidence="13">
    <location>
        <begin position="672"/>
        <end position="771"/>
    </location>
</feature>
<sequence length="777" mass="84456">MEPCFVFPLKSILFLIITTPWFLFSIDGNNTNRDESSSSSTYIVHMDKSQFPNIFSTHHEWFQATIQSSKLSKTPSSSKEQLLLYSYNHAMYGFSATLTPQELNSLRNSYGFVSAYLDRTATMDTTHTFEFLNLNPNFGLWNASNLGEGMIVGMIDSGVWPESESFKDDGMEKSLPLKWKGTCEEGEGFNASMCNFKLIGARYFNKGLVASKPNVTIKMNSPRDHDGHGSHTSSTVAGNYVHGANFFGYAKGVARGIAPRARLAMYKVSWEEGRQASDILAGMDQAIADGVDVISASMGLDKVPLYEDSIAIASFAAMEKGIVVSTSAGNAGPNLGTLHNGIPWVINVAASSVDRTFGSLVLGNGETIIGWTLFAADAIVQDLQLVYDDTLSACNSLQRLSEVAATISGIIVCKASDSISVFDQIKLVTMANNVKGAVFISDNPELTEWGHLYSPSIVITPKDAESVINYAQTNKNPKATINFQQTFLGIEPSPLAAHYSSRGPSPSFPWILKPDIMAPGTRVLAAYIPHKTTATIGTNVFLPSEYNFQSGTSMACPHVSAVAALLKSARPEWSVAAIKSAIMTTANFLDNTKNPIRDNAKPNPNPNPNGFASPLAIGSGEIDPNRALDPGLVYDSTPQDYVNLLCGMNYSSDQILTITRSRSYNCSNPSLDLNYPSFMVLYNKSRVHKFRRTVTNVGDGGATYSVKVSEPIGSSVEVYPRTLVFKDKNEKQSYEVNIMVHMNETNNVSFGDIVWVEDGGGKHAVRSPIVVAPFGIV</sequence>
<feature type="domain" description="Inhibitor I9" evidence="12">
    <location>
        <begin position="41"/>
        <end position="121"/>
    </location>
</feature>
<protein>
    <submittedName>
        <fullName evidence="14">Uncharacterized protein</fullName>
    </submittedName>
</protein>
<feature type="chain" id="PRO_5046747983" evidence="10">
    <location>
        <begin position="29"/>
        <end position="777"/>
    </location>
</feature>
<gene>
    <name evidence="14" type="ORF">PIB30_031026</name>
</gene>
<dbReference type="InterPro" id="IPR034197">
    <property type="entry name" value="Peptidases_S8_3"/>
</dbReference>
<evidence type="ECO:0000256" key="10">
    <source>
        <dbReference type="SAM" id="SignalP"/>
    </source>
</evidence>
<feature type="signal peptide" evidence="10">
    <location>
        <begin position="1"/>
        <end position="28"/>
    </location>
</feature>
<dbReference type="PRINTS" id="PR00723">
    <property type="entry name" value="SUBTILISIN"/>
</dbReference>
<dbReference type="Gene3D" id="3.50.30.30">
    <property type="match status" value="1"/>
</dbReference>